<dbReference type="EMBL" id="BNAU01000005">
    <property type="protein sequence ID" value="GHF07424.1"/>
    <property type="molecule type" value="Genomic_DNA"/>
</dbReference>
<dbReference type="PANTHER" id="PTHR42110">
    <property type="entry name" value="L-ASPARAGINASE, PUTATIVE (AFU_ORTHOLOGUE AFUA_3G11890)-RELATED"/>
    <property type="match status" value="1"/>
</dbReference>
<accession>A0ABQ3JA62</accession>
<proteinExistence type="predicted"/>
<sequence>MTSIRLTGPKRRGEPRGVVIPLVQVVRDGLVESVHFGSRVVLGPGGEVLEAGGDVDEPGYPRSTAKLMQATGMVRLGLDLPPDLLALAAASHSAEEFHLAGATRILAEAGLTEDDLKCPAHLPHDPVLHDRWIAEGRAPRRLAHCCSGKHSAMLATAKLNGWSTGDYLDPAHPLQAALAETVAELAGEPVAHTAVDGCGAPLFAISLRGLARAVQRVATAPHGTAEHRVAEAIRKHPEMLAGPNRDVTQLMSAVPGLIAKDGAEAVQIAILPDGTTVAVKIADGSARGRMPATLAALRRVAPEYDWDDVVKRCPSLDEPNMVGL</sequence>
<dbReference type="Proteomes" id="UP000605897">
    <property type="component" value="Unassembled WGS sequence"/>
</dbReference>
<dbReference type="InterPro" id="IPR010349">
    <property type="entry name" value="Asparaginase_II"/>
</dbReference>
<evidence type="ECO:0000313" key="2">
    <source>
        <dbReference type="Proteomes" id="UP000605897"/>
    </source>
</evidence>
<dbReference type="PANTHER" id="PTHR42110:SF1">
    <property type="entry name" value="L-ASPARAGINASE, PUTATIVE (AFU_ORTHOLOGUE AFUA_3G11890)-RELATED"/>
    <property type="match status" value="1"/>
</dbReference>
<gene>
    <name evidence="1" type="primary">ansA</name>
    <name evidence="1" type="ORF">GCM10017786_46310</name>
</gene>
<name>A0ABQ3JA62_9PSEU</name>
<protein>
    <submittedName>
        <fullName evidence="1">Asparaginase</fullName>
    </submittedName>
</protein>
<keyword evidence="2" id="KW-1185">Reference proteome</keyword>
<evidence type="ECO:0000313" key="1">
    <source>
        <dbReference type="EMBL" id="GHF07424.1"/>
    </source>
</evidence>
<comment type="caution">
    <text evidence="1">The sequence shown here is derived from an EMBL/GenBank/DDBJ whole genome shotgun (WGS) entry which is preliminary data.</text>
</comment>
<reference evidence="2" key="1">
    <citation type="journal article" date="2019" name="Int. J. Syst. Evol. Microbiol.">
        <title>The Global Catalogue of Microorganisms (GCM) 10K type strain sequencing project: providing services to taxonomists for standard genome sequencing and annotation.</title>
        <authorList>
            <consortium name="The Broad Institute Genomics Platform"/>
            <consortium name="The Broad Institute Genome Sequencing Center for Infectious Disease"/>
            <person name="Wu L."/>
            <person name="Ma J."/>
        </authorList>
    </citation>
    <scope>NUCLEOTIDE SEQUENCE [LARGE SCALE GENOMIC DNA]</scope>
    <source>
        <strain evidence="2">CGMCC 4.7677</strain>
    </source>
</reference>
<dbReference type="Pfam" id="PF06089">
    <property type="entry name" value="Asparaginase_II"/>
    <property type="match status" value="1"/>
</dbReference>
<organism evidence="1 2">
    <name type="scientific">Amycolatopsis deserti</name>
    <dbReference type="NCBI Taxonomy" id="185696"/>
    <lineage>
        <taxon>Bacteria</taxon>
        <taxon>Bacillati</taxon>
        <taxon>Actinomycetota</taxon>
        <taxon>Actinomycetes</taxon>
        <taxon>Pseudonocardiales</taxon>
        <taxon>Pseudonocardiaceae</taxon>
        <taxon>Amycolatopsis</taxon>
    </lineage>
</organism>